<feature type="domain" description="SWIM-type" evidence="3">
    <location>
        <begin position="748"/>
        <end position="785"/>
    </location>
</feature>
<dbReference type="Pfam" id="PF04434">
    <property type="entry name" value="SWIM"/>
    <property type="match status" value="1"/>
</dbReference>
<feature type="compositionally biased region" description="Basic and acidic residues" evidence="2">
    <location>
        <begin position="818"/>
        <end position="827"/>
    </location>
</feature>
<dbReference type="InterPro" id="IPR011604">
    <property type="entry name" value="PDDEXK-like_dom_sf"/>
</dbReference>
<dbReference type="PANTHER" id="PTHR46609">
    <property type="entry name" value="EXONUCLEASE, PHAGE-TYPE/RECB, C-TERMINAL DOMAIN-CONTAINING PROTEIN"/>
    <property type="match status" value="1"/>
</dbReference>
<evidence type="ECO:0000313" key="4">
    <source>
        <dbReference type="EMBL" id="PFX29435.1"/>
    </source>
</evidence>
<dbReference type="Pfam" id="PF09588">
    <property type="entry name" value="YqaJ"/>
    <property type="match status" value="1"/>
</dbReference>
<keyword evidence="1" id="KW-0863">Zinc-finger</keyword>
<evidence type="ECO:0000313" key="5">
    <source>
        <dbReference type="Proteomes" id="UP000225706"/>
    </source>
</evidence>
<evidence type="ECO:0000256" key="1">
    <source>
        <dbReference type="PROSITE-ProRule" id="PRU00325"/>
    </source>
</evidence>
<keyword evidence="4" id="KW-0269">Exonuclease</keyword>
<keyword evidence="1" id="KW-0862">Zinc</keyword>
<protein>
    <submittedName>
        <fullName evidence="4">Exonuclease</fullName>
    </submittedName>
</protein>
<keyword evidence="4" id="KW-0540">Nuclease</keyword>
<feature type="region of interest" description="Disordered" evidence="2">
    <location>
        <begin position="13"/>
        <end position="64"/>
    </location>
</feature>
<dbReference type="InterPro" id="IPR005312">
    <property type="entry name" value="DUF1759"/>
</dbReference>
<dbReference type="OrthoDB" id="5974088at2759"/>
<feature type="region of interest" description="Disordered" evidence="2">
    <location>
        <begin position="248"/>
        <end position="270"/>
    </location>
</feature>
<evidence type="ECO:0000259" key="3">
    <source>
        <dbReference type="PROSITE" id="PS50966"/>
    </source>
</evidence>
<comment type="caution">
    <text evidence="4">The sequence shown here is derived from an EMBL/GenBank/DDBJ whole genome shotgun (WGS) entry which is preliminary data.</text>
</comment>
<dbReference type="Proteomes" id="UP000225706">
    <property type="component" value="Unassembled WGS sequence"/>
</dbReference>
<feature type="region of interest" description="Disordered" evidence="2">
    <location>
        <begin position="806"/>
        <end position="827"/>
    </location>
</feature>
<gene>
    <name evidence="4" type="primary">exo</name>
    <name evidence="4" type="ORF">AWC38_SpisGene5863</name>
</gene>
<dbReference type="SUPFAM" id="SSF52980">
    <property type="entry name" value="Restriction endonuclease-like"/>
    <property type="match status" value="1"/>
</dbReference>
<dbReference type="AlphaFoldDB" id="A0A2B4SM01"/>
<keyword evidence="4" id="KW-0378">Hydrolase</keyword>
<reference evidence="5" key="1">
    <citation type="journal article" date="2017" name="bioRxiv">
        <title>Comparative analysis of the genomes of Stylophora pistillata and Acropora digitifera provides evidence for extensive differences between species of corals.</title>
        <authorList>
            <person name="Voolstra C.R."/>
            <person name="Li Y."/>
            <person name="Liew Y.J."/>
            <person name="Baumgarten S."/>
            <person name="Zoccola D."/>
            <person name="Flot J.-F."/>
            <person name="Tambutte S."/>
            <person name="Allemand D."/>
            <person name="Aranda M."/>
        </authorList>
    </citation>
    <scope>NUCLEOTIDE SEQUENCE [LARGE SCALE GENOMIC DNA]</scope>
</reference>
<dbReference type="InterPro" id="IPR007527">
    <property type="entry name" value="Znf_SWIM"/>
</dbReference>
<dbReference type="PANTHER" id="PTHR46609:SF8">
    <property type="entry name" value="YQAJ VIRAL RECOMBINASE DOMAIN-CONTAINING PROTEIN"/>
    <property type="match status" value="1"/>
</dbReference>
<dbReference type="GO" id="GO:0004527">
    <property type="term" value="F:exonuclease activity"/>
    <property type="evidence" value="ECO:0007669"/>
    <property type="project" value="UniProtKB-KW"/>
</dbReference>
<feature type="compositionally biased region" description="Polar residues" evidence="2">
    <location>
        <begin position="20"/>
        <end position="37"/>
    </location>
</feature>
<dbReference type="GO" id="GO:0008270">
    <property type="term" value="F:zinc ion binding"/>
    <property type="evidence" value="ECO:0007669"/>
    <property type="project" value="UniProtKB-KW"/>
</dbReference>
<organism evidence="4 5">
    <name type="scientific">Stylophora pistillata</name>
    <name type="common">Smooth cauliflower coral</name>
    <dbReference type="NCBI Taxonomy" id="50429"/>
    <lineage>
        <taxon>Eukaryota</taxon>
        <taxon>Metazoa</taxon>
        <taxon>Cnidaria</taxon>
        <taxon>Anthozoa</taxon>
        <taxon>Hexacorallia</taxon>
        <taxon>Scleractinia</taxon>
        <taxon>Astrocoeniina</taxon>
        <taxon>Pocilloporidae</taxon>
        <taxon>Stylophora</taxon>
    </lineage>
</organism>
<keyword evidence="1" id="KW-0479">Metal-binding</keyword>
<dbReference type="InterPro" id="IPR051703">
    <property type="entry name" value="NF-kappa-B_Signaling_Reg"/>
</dbReference>
<dbReference type="Pfam" id="PF03564">
    <property type="entry name" value="DUF1759"/>
    <property type="match status" value="1"/>
</dbReference>
<dbReference type="GO" id="GO:0006281">
    <property type="term" value="P:DNA repair"/>
    <property type="evidence" value="ECO:0007669"/>
    <property type="project" value="UniProtKB-ARBA"/>
</dbReference>
<dbReference type="InterPro" id="IPR043502">
    <property type="entry name" value="DNA/RNA_pol_sf"/>
</dbReference>
<dbReference type="CDD" id="cd22343">
    <property type="entry name" value="PDDEXK_lambda_exonuclease-like"/>
    <property type="match status" value="1"/>
</dbReference>
<dbReference type="Pfam" id="PF05585">
    <property type="entry name" value="DUF1758"/>
    <property type="match status" value="1"/>
</dbReference>
<name>A0A2B4SM01_STYPI</name>
<dbReference type="PROSITE" id="PS50966">
    <property type="entry name" value="ZF_SWIM"/>
    <property type="match status" value="1"/>
</dbReference>
<dbReference type="InterPro" id="IPR011335">
    <property type="entry name" value="Restrct_endonuc-II-like"/>
</dbReference>
<dbReference type="InterPro" id="IPR019080">
    <property type="entry name" value="YqaJ_viral_recombinase"/>
</dbReference>
<sequence>MHVMDAMEAISLGTTPTTPLSSHASSNFTQGSNTTVIPPSSPGSYSASPQQAHGTGTETPKAARAKLPKLTLRRLKGDVTQFRTFWDTLESAVHSNPGLTKIDKFSYLASLLEGSASRAIEGLPVTEENYDSAVEILKKRFGKPQQLISAHMEELHKLNICAVDKPSQLRFLCDKISVNIRGLKALGVKSEQYGSLLIPIIMAKLPDEIRIQVARNTSQDVWEIDSLLDLIQSEIDAREMSEKMKAATEQVKRPSSAKTPPPTAGTIFGATSNTESNVPKCVYCTERHFSASCNKVTDINARKDILRRDKRCFMCFKKGNLATNEDRSKSIPVRILFDNGSQRSYVTDHIKAKLGLTATSNETLHLNTFGENAYRKQKCQVVTLPLRSNKDEYVEISVLNFPVICSPLPKRIDVSKYPHLIDLDLADRSAFDLDSIEILIGSDYYWDIVTGESIRGEFGPTAINSKFGWLLSGATEEQHVHEISNVVSNLIISGKPLLNETNEADEITDMLKRFWDVESLRIVDTDRQGELVKRKGEITFNSSYYEVHLPWKGDCFQQSNNYAMCARRLRSLHSKLKSEPNLLNEYDNIIQEQRKKGIVEIVPETEDQTLEEDKLSTRRIHYAPHHAVLRRDRETTKVRIVYDGSAKNCKNERFLNDCLEVGENYIPHIFKIVLKWFKDPFAKKPEINEYRFNRLVFGLRPSPSILDETIAHHLNLYKQSEPEMYKLLNKSLGVIKGEVQASMKNKDYKVTIYLDENLEIKNTECECPRGEFKCSHAAAIFIYGIHNLSRTDLECQWKRKRKAESVQSASQMFPAPPKKKDYSPLARDPSREDRMWLYSELKRYGKFTGTCWILSPEPQPATPLPIKTIEDIIYSEGFLMASTKEKQLEYLIENAKVEERTINVVSTLTAGQRNSPAWHQARRGRLTASNFGSVLQAKRVTPSLIKRLLGEYNLSGVKAIAWGQDNETEALKSFTNITNFTPVQTGLWLHESGVLGASPDGLVGDDSVIECKCPYTHRNATIKEACGHKDFYLEEKEGNYTLSTTHVYWHQCQGQMFLTKRKFCYFVVWTTKDSVVIKIERDESWEHNITILSDFYFHQLFPKITEGEL</sequence>
<proteinExistence type="predicted"/>
<dbReference type="InterPro" id="IPR008737">
    <property type="entry name" value="DUF1758"/>
</dbReference>
<dbReference type="SUPFAM" id="SSF56672">
    <property type="entry name" value="DNA/RNA polymerases"/>
    <property type="match status" value="1"/>
</dbReference>
<dbReference type="EMBL" id="LSMT01000066">
    <property type="protein sequence ID" value="PFX29435.1"/>
    <property type="molecule type" value="Genomic_DNA"/>
</dbReference>
<accession>A0A2B4SM01</accession>
<evidence type="ECO:0000256" key="2">
    <source>
        <dbReference type="SAM" id="MobiDB-lite"/>
    </source>
</evidence>
<keyword evidence="5" id="KW-1185">Reference proteome</keyword>
<dbReference type="Gene3D" id="3.90.320.10">
    <property type="match status" value="1"/>
</dbReference>